<evidence type="ECO:0000259" key="6">
    <source>
        <dbReference type="Pfam" id="PF02782"/>
    </source>
</evidence>
<dbReference type="InterPro" id="IPR000577">
    <property type="entry name" value="Carb_kinase_FGGY"/>
</dbReference>
<evidence type="ECO:0000256" key="2">
    <source>
        <dbReference type="ARBA" id="ARBA00022629"/>
    </source>
</evidence>
<keyword evidence="3" id="KW-0808">Transferase</keyword>
<feature type="domain" description="Carbohydrate kinase FGGY N-terminal" evidence="5">
    <location>
        <begin position="5"/>
        <end position="243"/>
    </location>
</feature>
<comment type="caution">
    <text evidence="7">The sequence shown here is derived from an EMBL/GenBank/DDBJ whole genome shotgun (WGS) entry which is preliminary data.</text>
</comment>
<dbReference type="InterPro" id="IPR043129">
    <property type="entry name" value="ATPase_NBD"/>
</dbReference>
<dbReference type="GO" id="GO:0042732">
    <property type="term" value="P:D-xylose metabolic process"/>
    <property type="evidence" value="ECO:0007669"/>
    <property type="project" value="UniProtKB-KW"/>
</dbReference>
<protein>
    <submittedName>
        <fullName evidence="7">Carbohydrate kinase</fullName>
    </submittedName>
</protein>
<gene>
    <name evidence="7" type="ORF">IQ251_12040</name>
</gene>
<dbReference type="EMBL" id="JADEYC010000018">
    <property type="protein sequence ID" value="MBE9375173.1"/>
    <property type="molecule type" value="Genomic_DNA"/>
</dbReference>
<reference evidence="7" key="1">
    <citation type="submission" date="2020-10" db="EMBL/GenBank/DDBJ databases">
        <title>Diversity and distribution of actinomycetes associated with coral in the coast of Hainan.</title>
        <authorList>
            <person name="Li F."/>
        </authorList>
    </citation>
    <scope>NUCLEOTIDE SEQUENCE</scope>
    <source>
        <strain evidence="7">HNM0983</strain>
    </source>
</reference>
<dbReference type="Pfam" id="PF02782">
    <property type="entry name" value="FGGY_C"/>
    <property type="match status" value="1"/>
</dbReference>
<evidence type="ECO:0000313" key="8">
    <source>
        <dbReference type="Proteomes" id="UP000598360"/>
    </source>
</evidence>
<keyword evidence="8" id="KW-1185">Reference proteome</keyword>
<dbReference type="PANTHER" id="PTHR43095:SF5">
    <property type="entry name" value="XYLULOSE KINASE"/>
    <property type="match status" value="1"/>
</dbReference>
<name>A0A929G1Y6_9PSEU</name>
<keyword evidence="2" id="KW-0859">Xylose metabolism</keyword>
<evidence type="ECO:0000259" key="5">
    <source>
        <dbReference type="Pfam" id="PF00370"/>
    </source>
</evidence>
<dbReference type="Proteomes" id="UP000598360">
    <property type="component" value="Unassembled WGS sequence"/>
</dbReference>
<keyword evidence="2" id="KW-0119">Carbohydrate metabolism</keyword>
<dbReference type="SUPFAM" id="SSF53067">
    <property type="entry name" value="Actin-like ATPase domain"/>
    <property type="match status" value="2"/>
</dbReference>
<proteinExistence type="inferred from homology"/>
<dbReference type="Gene3D" id="3.30.420.40">
    <property type="match status" value="2"/>
</dbReference>
<keyword evidence="4 7" id="KW-0418">Kinase</keyword>
<dbReference type="GO" id="GO:0016301">
    <property type="term" value="F:kinase activity"/>
    <property type="evidence" value="ECO:0007669"/>
    <property type="project" value="UniProtKB-KW"/>
</dbReference>
<dbReference type="InterPro" id="IPR018484">
    <property type="entry name" value="FGGY_N"/>
</dbReference>
<dbReference type="InterPro" id="IPR018485">
    <property type="entry name" value="FGGY_C"/>
</dbReference>
<dbReference type="InterPro" id="IPR050406">
    <property type="entry name" value="FGGY_Carb_Kinase"/>
</dbReference>
<evidence type="ECO:0000256" key="4">
    <source>
        <dbReference type="ARBA" id="ARBA00022777"/>
    </source>
</evidence>
<comment type="similarity">
    <text evidence="1">Belongs to the FGGY kinase family.</text>
</comment>
<feature type="domain" description="Carbohydrate kinase FGGY C-terminal" evidence="6">
    <location>
        <begin position="255"/>
        <end position="429"/>
    </location>
</feature>
<evidence type="ECO:0000313" key="7">
    <source>
        <dbReference type="EMBL" id="MBE9375173.1"/>
    </source>
</evidence>
<dbReference type="CDD" id="cd07783">
    <property type="entry name" value="ASKHA_NBD_FGGY_SePSK_AtXK1-like"/>
    <property type="match status" value="1"/>
</dbReference>
<evidence type="ECO:0000256" key="1">
    <source>
        <dbReference type="ARBA" id="ARBA00009156"/>
    </source>
</evidence>
<dbReference type="RefSeq" id="WP_193928635.1">
    <property type="nucleotide sequence ID" value="NZ_JADEYC010000018.1"/>
</dbReference>
<evidence type="ECO:0000256" key="3">
    <source>
        <dbReference type="ARBA" id="ARBA00022679"/>
    </source>
</evidence>
<organism evidence="7 8">
    <name type="scientific">Saccharopolyspora montiporae</name>
    <dbReference type="NCBI Taxonomy" id="2781240"/>
    <lineage>
        <taxon>Bacteria</taxon>
        <taxon>Bacillati</taxon>
        <taxon>Actinomycetota</taxon>
        <taxon>Actinomycetes</taxon>
        <taxon>Pseudonocardiales</taxon>
        <taxon>Pseudonocardiaceae</taxon>
        <taxon>Saccharopolyspora</taxon>
    </lineage>
</organism>
<accession>A0A929G1Y6</accession>
<dbReference type="PANTHER" id="PTHR43095">
    <property type="entry name" value="SUGAR KINASE"/>
    <property type="match status" value="1"/>
</dbReference>
<dbReference type="Pfam" id="PF00370">
    <property type="entry name" value="FGGY_N"/>
    <property type="match status" value="1"/>
</dbReference>
<dbReference type="AlphaFoldDB" id="A0A929G1Y6"/>
<sequence>MGELVAGVDVATANVRVQVHDPFGTVVAAAARPLPAVQRSADGRAEQDAAAWWPAVRDCLAECCAALGSRSGSITSLAISATSGTVVPVDAAGAPTGPALMYDDRRAVHQARLARETGAERWRRTGIVPSAGSGLARIGWLAENLPPETARFCHTPDLLGRMLVDHPVAVDTSHALKSGYDAVRGEWAHEVFDALGVPSAMLPVVVRPTEVLGEVGADASAVTGLPVGCAVRAGMTDGCAGQLACGAVDLGQFVTVLGTTLVLKGVSAELVHDPTGAVYSHLHPDGSWLPGGAANVGGAALSDVDPGELAALDRAAAQRGPSTAVQYPLRGTGERFPFQAASATSFLLSEPVDRVDEHRSRLEGIAFSERLALQRLADLGAPATGPIRTAGGGARSQEWCRIRASVLERPVLRVPGAGTAVGAALLAATGSLYPDLSSAAAAMVRPGAEVEPVAADIPPLRDNYLQFVAELRARGWLVD</sequence>
<dbReference type="PIRSF" id="PIRSF000538">
    <property type="entry name" value="GlpK"/>
    <property type="match status" value="1"/>
</dbReference>